<dbReference type="EMBL" id="JARQZJ010000042">
    <property type="protein sequence ID" value="KAK9877544.1"/>
    <property type="molecule type" value="Genomic_DNA"/>
</dbReference>
<dbReference type="GO" id="GO:0005737">
    <property type="term" value="C:cytoplasm"/>
    <property type="evidence" value="ECO:0007669"/>
    <property type="project" value="UniProtKB-SubCell"/>
</dbReference>
<dbReference type="GO" id="GO:0005634">
    <property type="term" value="C:nucleus"/>
    <property type="evidence" value="ECO:0007669"/>
    <property type="project" value="UniProtKB-SubCell"/>
</dbReference>
<evidence type="ECO:0000256" key="5">
    <source>
        <dbReference type="ARBA" id="ARBA00023242"/>
    </source>
</evidence>
<evidence type="ECO:0000256" key="1">
    <source>
        <dbReference type="ARBA" id="ARBA00004123"/>
    </source>
</evidence>
<keyword evidence="5" id="KW-0539">Nucleus</keyword>
<evidence type="ECO:0000256" key="4">
    <source>
        <dbReference type="ARBA" id="ARBA00022490"/>
    </source>
</evidence>
<dbReference type="Gene3D" id="1.20.58.190">
    <property type="entry name" value="Translin, domain 1"/>
    <property type="match status" value="1"/>
</dbReference>
<accession>A0AAW1UE49</accession>
<gene>
    <name evidence="8" type="ORF">WA026_018651</name>
</gene>
<evidence type="ECO:0000313" key="9">
    <source>
        <dbReference type="Proteomes" id="UP001431783"/>
    </source>
</evidence>
<dbReference type="PANTHER" id="PTHR10741">
    <property type="entry name" value="TRANSLIN AND TRANSLIN ASSOCIATED PROTEIN X"/>
    <property type="match status" value="1"/>
</dbReference>
<evidence type="ECO:0008006" key="10">
    <source>
        <dbReference type="Google" id="ProtNLM"/>
    </source>
</evidence>
<comment type="caution">
    <text evidence="8">The sequence shown here is derived from an EMBL/GenBank/DDBJ whole genome shotgun (WGS) entry which is preliminary data.</text>
</comment>
<dbReference type="InterPro" id="IPR016069">
    <property type="entry name" value="Translin_C"/>
</dbReference>
<dbReference type="Proteomes" id="UP001431783">
    <property type="component" value="Unassembled WGS sequence"/>
</dbReference>
<keyword evidence="9" id="KW-1185">Reference proteome</keyword>
<reference evidence="8 9" key="1">
    <citation type="submission" date="2023-03" db="EMBL/GenBank/DDBJ databases">
        <title>Genome insight into feeding habits of ladybird beetles.</title>
        <authorList>
            <person name="Li H.-S."/>
            <person name="Huang Y.-H."/>
            <person name="Pang H."/>
        </authorList>
    </citation>
    <scope>NUCLEOTIDE SEQUENCE [LARGE SCALE GENOMIC DNA]</scope>
    <source>
        <strain evidence="8">SYSU_2023b</strain>
        <tissue evidence="8">Whole body</tissue>
    </source>
</reference>
<dbReference type="Pfam" id="PF01997">
    <property type="entry name" value="Translin"/>
    <property type="match status" value="1"/>
</dbReference>
<dbReference type="FunFam" id="1.20.58.200:FF:000001">
    <property type="entry name" value="Translin-associated factor X"/>
    <property type="match status" value="1"/>
</dbReference>
<keyword evidence="6" id="KW-0460">Magnesium</keyword>
<keyword evidence="4" id="KW-0963">Cytoplasm</keyword>
<dbReference type="CDD" id="cd14820">
    <property type="entry name" value="TRAX"/>
    <property type="match status" value="1"/>
</dbReference>
<comment type="subcellular location">
    <subcellularLocation>
        <location evidence="2">Cytoplasm</location>
    </subcellularLocation>
    <subcellularLocation>
        <location evidence="1">Nucleus</location>
    </subcellularLocation>
</comment>
<dbReference type="GO" id="GO:0043565">
    <property type="term" value="F:sequence-specific DNA binding"/>
    <property type="evidence" value="ECO:0007669"/>
    <property type="project" value="InterPro"/>
</dbReference>
<dbReference type="InterPro" id="IPR036081">
    <property type="entry name" value="Translin_sf"/>
</dbReference>
<proteinExistence type="inferred from homology"/>
<evidence type="ECO:0000313" key="8">
    <source>
        <dbReference type="EMBL" id="KAK9877544.1"/>
    </source>
</evidence>
<comment type="similarity">
    <text evidence="3">Belongs to the translin family.</text>
</comment>
<evidence type="ECO:0000256" key="7">
    <source>
        <dbReference type="SAM" id="MobiDB-lite"/>
    </source>
</evidence>
<name>A0AAW1UE49_9CUCU</name>
<keyword evidence="6" id="KW-0479">Metal-binding</keyword>
<organism evidence="8 9">
    <name type="scientific">Henosepilachna vigintioctopunctata</name>
    <dbReference type="NCBI Taxonomy" id="420089"/>
    <lineage>
        <taxon>Eukaryota</taxon>
        <taxon>Metazoa</taxon>
        <taxon>Ecdysozoa</taxon>
        <taxon>Arthropoda</taxon>
        <taxon>Hexapoda</taxon>
        <taxon>Insecta</taxon>
        <taxon>Pterygota</taxon>
        <taxon>Neoptera</taxon>
        <taxon>Endopterygota</taxon>
        <taxon>Coleoptera</taxon>
        <taxon>Polyphaga</taxon>
        <taxon>Cucujiformia</taxon>
        <taxon>Coccinelloidea</taxon>
        <taxon>Coccinellidae</taxon>
        <taxon>Epilachninae</taxon>
        <taxon>Epilachnini</taxon>
        <taxon>Henosepilachna</taxon>
    </lineage>
</organism>
<dbReference type="AlphaFoldDB" id="A0AAW1UE49"/>
<evidence type="ECO:0000256" key="3">
    <source>
        <dbReference type="ARBA" id="ARBA00005902"/>
    </source>
</evidence>
<evidence type="ECO:0000256" key="6">
    <source>
        <dbReference type="PIRSR" id="PIRSR602848-1"/>
    </source>
</evidence>
<dbReference type="InterPro" id="IPR002848">
    <property type="entry name" value="Translin_fam"/>
</dbReference>
<dbReference type="InterPro" id="IPR016068">
    <property type="entry name" value="Translin_N"/>
</dbReference>
<dbReference type="Gene3D" id="1.20.58.200">
    <property type="entry name" value="Translin, domain 2"/>
    <property type="match status" value="1"/>
</dbReference>
<dbReference type="SUPFAM" id="SSF74784">
    <property type="entry name" value="Translin"/>
    <property type="match status" value="1"/>
</dbReference>
<feature type="binding site" evidence="6">
    <location>
        <position position="183"/>
    </location>
    <ligand>
        <name>Mg(2+)</name>
        <dbReference type="ChEBI" id="CHEBI:18420"/>
    </ligand>
</feature>
<protein>
    <recommendedName>
        <fullName evidence="10">Translin-associated protein X</fullName>
    </recommendedName>
</protein>
<evidence type="ECO:0000256" key="2">
    <source>
        <dbReference type="ARBA" id="ARBA00004496"/>
    </source>
</evidence>
<feature type="compositionally biased region" description="Basic residues" evidence="7">
    <location>
        <begin position="1"/>
        <end position="13"/>
    </location>
</feature>
<dbReference type="GO" id="GO:0046872">
    <property type="term" value="F:metal ion binding"/>
    <property type="evidence" value="ECO:0007669"/>
    <property type="project" value="UniProtKB-KW"/>
</dbReference>
<feature type="binding site" evidence="6">
    <location>
        <position position="134"/>
    </location>
    <ligand>
        <name>Mg(2+)</name>
        <dbReference type="ChEBI" id="CHEBI:18420"/>
    </ligand>
</feature>
<feature type="region of interest" description="Disordered" evidence="7">
    <location>
        <begin position="1"/>
        <end position="23"/>
    </location>
</feature>
<sequence>MSKRGYNKRHGKSKQSNPAVGDRAKEVLSNIDENNEVIKMFLVFSKELDDKHDRYERIVKLSRDITIESKRIIFALHSTSTDMEDKKQSVFEDVHTRLENLMLKNFKQIAIELKGHDPHLYHKAFTSGMQEFIEALAFYQYLKYGEIQAWEKINKNFIYDDENITLFFSHYDFILGIADLTGELMRRCINNLGIGNIEDCFRLCDCVKYINTGFLGTMAPGHKEIGRKVYTLKQSLAKMELVCYNLKIRGSEIPKHMLVAVLETQQEMNNEEDDEGFY</sequence>